<accession>A0ABQ5KP77</accession>
<gene>
    <name evidence="12" type="ORF">ADUPG1_007687</name>
</gene>
<comment type="similarity">
    <text evidence="2 10">Belongs to the GAMAD family.</text>
</comment>
<comment type="function">
    <text evidence="9">Acts as one of several non-catalytic accessory components of the cytoplasmic dynein 1 complex that are thought to be involved in linking dynein to cargos and to adapter proteins that regulate dynein function. Cytoplasmic dynein 1 acts as a motor for the intracellular retrograde motility of vesicles and organelles along microtubules.</text>
</comment>
<proteinExistence type="inferred from homology"/>
<evidence type="ECO:0000256" key="10">
    <source>
        <dbReference type="PIRNR" id="PIRNR009998"/>
    </source>
</evidence>
<reference evidence="12" key="1">
    <citation type="submission" date="2022-03" db="EMBL/GenBank/DDBJ databases">
        <title>Draft genome sequence of Aduncisulcus paluster, a free-living microaerophilic Fornicata.</title>
        <authorList>
            <person name="Yuyama I."/>
            <person name="Kume K."/>
            <person name="Tamura T."/>
            <person name="Inagaki Y."/>
            <person name="Hashimoto T."/>
        </authorList>
    </citation>
    <scope>NUCLEOTIDE SEQUENCE</scope>
    <source>
        <strain evidence="12">NY0171</strain>
    </source>
</reference>
<keyword evidence="5 10" id="KW-0493">Microtubule</keyword>
<evidence type="ECO:0000256" key="9">
    <source>
        <dbReference type="ARBA" id="ARBA00025362"/>
    </source>
</evidence>
<evidence type="ECO:0000256" key="6">
    <source>
        <dbReference type="ARBA" id="ARBA00023017"/>
    </source>
</evidence>
<keyword evidence="7 10" id="KW-0505">Motor protein</keyword>
<evidence type="ECO:0000256" key="5">
    <source>
        <dbReference type="ARBA" id="ARBA00022701"/>
    </source>
</evidence>
<keyword evidence="6 10" id="KW-0243">Dynein</keyword>
<evidence type="ECO:0000313" key="12">
    <source>
        <dbReference type="EMBL" id="GKT34317.1"/>
    </source>
</evidence>
<evidence type="ECO:0000259" key="11">
    <source>
        <dbReference type="SMART" id="SM00960"/>
    </source>
</evidence>
<dbReference type="Proteomes" id="UP001057375">
    <property type="component" value="Unassembled WGS sequence"/>
</dbReference>
<feature type="domain" description="Roadblock/LAMTOR2" evidence="11">
    <location>
        <begin position="5"/>
        <end position="94"/>
    </location>
</feature>
<organism evidence="12 13">
    <name type="scientific">Aduncisulcus paluster</name>
    <dbReference type="NCBI Taxonomy" id="2918883"/>
    <lineage>
        <taxon>Eukaryota</taxon>
        <taxon>Metamonada</taxon>
        <taxon>Carpediemonas-like organisms</taxon>
        <taxon>Aduncisulcus</taxon>
    </lineage>
</organism>
<keyword evidence="4 10" id="KW-0963">Cytoplasm</keyword>
<dbReference type="Pfam" id="PF03259">
    <property type="entry name" value="Robl_LC7"/>
    <property type="match status" value="1"/>
</dbReference>
<name>A0ABQ5KP77_9EUKA</name>
<dbReference type="EMBL" id="BQXS01010795">
    <property type="protein sequence ID" value="GKT34317.1"/>
    <property type="molecule type" value="Genomic_DNA"/>
</dbReference>
<dbReference type="PANTHER" id="PTHR10779">
    <property type="entry name" value="DYNEIN LIGHT CHAIN ROADBLOCK"/>
    <property type="match status" value="1"/>
</dbReference>
<dbReference type="Gene3D" id="3.30.450.30">
    <property type="entry name" value="Dynein light chain 2a, cytoplasmic"/>
    <property type="match status" value="1"/>
</dbReference>
<comment type="subcellular location">
    <subcellularLocation>
        <location evidence="1 10">Cytoplasm</location>
        <location evidence="1 10">Cytoskeleton</location>
    </subcellularLocation>
</comment>
<comment type="caution">
    <text evidence="12">The sequence shown here is derived from an EMBL/GenBank/DDBJ whole genome shotgun (WGS) entry which is preliminary data.</text>
</comment>
<keyword evidence="8 10" id="KW-0206">Cytoskeleton</keyword>
<evidence type="ECO:0000313" key="13">
    <source>
        <dbReference type="Proteomes" id="UP001057375"/>
    </source>
</evidence>
<keyword evidence="3 10" id="KW-0813">Transport</keyword>
<dbReference type="PIRSF" id="PIRSF009998">
    <property type="entry name" value="DLC7"/>
    <property type="match status" value="1"/>
</dbReference>
<dbReference type="SMART" id="SM00960">
    <property type="entry name" value="Robl_LC7"/>
    <property type="match status" value="1"/>
</dbReference>
<dbReference type="InterPro" id="IPR016561">
    <property type="entry name" value="DYNLRB1/2"/>
</dbReference>
<evidence type="ECO:0000256" key="4">
    <source>
        <dbReference type="ARBA" id="ARBA00022490"/>
    </source>
</evidence>
<evidence type="ECO:0000256" key="1">
    <source>
        <dbReference type="ARBA" id="ARBA00004245"/>
    </source>
</evidence>
<protein>
    <recommendedName>
        <fullName evidence="10">Dynein light chain roadblock</fullName>
    </recommendedName>
</protein>
<evidence type="ECO:0000256" key="7">
    <source>
        <dbReference type="ARBA" id="ARBA00023175"/>
    </source>
</evidence>
<evidence type="ECO:0000256" key="3">
    <source>
        <dbReference type="ARBA" id="ARBA00022448"/>
    </source>
</evidence>
<evidence type="ECO:0000256" key="2">
    <source>
        <dbReference type="ARBA" id="ARBA00007191"/>
    </source>
</evidence>
<dbReference type="InterPro" id="IPR004942">
    <property type="entry name" value="Roadblock/LAMTOR2_dom"/>
</dbReference>
<sequence length="99" mass="11021">MSQEIDEIIKRITSHRGVKGAIVMNSEGIPIRTTLEKDLATHYAALISHLTHEGCKLVNSTSGGKDDLKFLRIRNNKHEIMVAPEGKYVLVVIQEPSVE</sequence>
<keyword evidence="13" id="KW-1185">Reference proteome</keyword>
<evidence type="ECO:0000256" key="8">
    <source>
        <dbReference type="ARBA" id="ARBA00023212"/>
    </source>
</evidence>
<dbReference type="SUPFAM" id="SSF103196">
    <property type="entry name" value="Roadblock/LC7 domain"/>
    <property type="match status" value="1"/>
</dbReference>